<dbReference type="GO" id="GO:0006044">
    <property type="term" value="P:N-acetylglucosamine metabolic process"/>
    <property type="evidence" value="ECO:0007669"/>
    <property type="project" value="TreeGrafter"/>
</dbReference>
<evidence type="ECO:0000313" key="4">
    <source>
        <dbReference type="Proteomes" id="UP001153069"/>
    </source>
</evidence>
<dbReference type="PANTHER" id="PTHR12224:SF0">
    <property type="entry name" value="BETA-1,4-MANNOSYL-GLYCOPROTEIN 4-BETA-N-ACETYLGLUCOSAMINYLTRANSFERASE"/>
    <property type="match status" value="1"/>
</dbReference>
<dbReference type="Pfam" id="PF04724">
    <property type="entry name" value="Glyco_transf_17"/>
    <property type="match status" value="1"/>
</dbReference>
<evidence type="ECO:0000256" key="2">
    <source>
        <dbReference type="SAM" id="MobiDB-lite"/>
    </source>
</evidence>
<organism evidence="3 4">
    <name type="scientific">Seminavis robusta</name>
    <dbReference type="NCBI Taxonomy" id="568900"/>
    <lineage>
        <taxon>Eukaryota</taxon>
        <taxon>Sar</taxon>
        <taxon>Stramenopiles</taxon>
        <taxon>Ochrophyta</taxon>
        <taxon>Bacillariophyta</taxon>
        <taxon>Bacillariophyceae</taxon>
        <taxon>Bacillariophycidae</taxon>
        <taxon>Naviculales</taxon>
        <taxon>Naviculaceae</taxon>
        <taxon>Seminavis</taxon>
    </lineage>
</organism>
<name>A0A9N8DFK6_9STRA</name>
<keyword evidence="1" id="KW-0175">Coiled coil</keyword>
<comment type="caution">
    <text evidence="3">The sequence shown here is derived from an EMBL/GenBank/DDBJ whole genome shotgun (WGS) entry which is preliminary data.</text>
</comment>
<feature type="compositionally biased region" description="Basic and acidic residues" evidence="2">
    <location>
        <begin position="458"/>
        <end position="468"/>
    </location>
</feature>
<protein>
    <submittedName>
        <fullName evidence="3">Uncharacterized protein</fullName>
    </submittedName>
</protein>
<dbReference type="GO" id="GO:0003830">
    <property type="term" value="F:beta-1,4-mannosylglycoprotein 4-beta-N-acetylglucosaminyltransferase activity"/>
    <property type="evidence" value="ECO:0007669"/>
    <property type="project" value="InterPro"/>
</dbReference>
<dbReference type="Proteomes" id="UP001153069">
    <property type="component" value="Unassembled WGS sequence"/>
</dbReference>
<dbReference type="AlphaFoldDB" id="A0A9N8DFK6"/>
<feature type="region of interest" description="Disordered" evidence="2">
    <location>
        <begin position="452"/>
        <end position="477"/>
    </location>
</feature>
<dbReference type="GO" id="GO:0016020">
    <property type="term" value="C:membrane"/>
    <property type="evidence" value="ECO:0007669"/>
    <property type="project" value="InterPro"/>
</dbReference>
<keyword evidence="4" id="KW-1185">Reference proteome</keyword>
<feature type="coiled-coil region" evidence="1">
    <location>
        <begin position="516"/>
        <end position="550"/>
    </location>
</feature>
<dbReference type="OrthoDB" id="44386at2759"/>
<feature type="region of interest" description="Disordered" evidence="2">
    <location>
        <begin position="1"/>
        <end position="20"/>
    </location>
</feature>
<dbReference type="InterPro" id="IPR006813">
    <property type="entry name" value="Glyco_trans_17"/>
</dbReference>
<gene>
    <name evidence="3" type="ORF">SEMRO_101_G051610.1</name>
</gene>
<sequence length="561" mass="64109">MPSLLNKRRAREETEEQPETAQFLPKAKIVARVALILLACHTSYVFRSSVTSSNLRGLLESSKDTVTKIVSAAGDDEPPAWTRALEPFSSISKESNNSSDRGISRGILSNKPLSFFRELQDKVDRVDVEKRCQRFGYSPLKKNYFHKNHTSQTTTFQRRIFFGSLIASESWETLDIVATEAYGVLEGVVFVESNRTQMFKHRPVNWDDAANNTDRLKALFGTQNVQVRQFVNEDNKLLGLEREQVQRSEIEKGWKELGMGPNDVGYVGDVDETFSREFLRVVQSCDIPAFDHEKHHCNSQEAKILGFTRVFETSPECIGSIHKSWYHPDMVVGACVEEIGNLETNPHAPRIGTSRAPGFGACRRGVENITDDQHPLYTAGDIRTACGGKYQFLNAPNYTTFSGFHMHNFFVDFEALRFKYLTYGHPVPRAMTMPLEKLNADVEFMIRCVKNQTDAPEEDQREKKDQNPLREPGGVDAALPPLPIYFMDKDYRDRKHNAIKVQIEQDEKRRRERLKMGPIEQEVEDASEELEEAKRLVWAKEAHLEKLKKKLSEAKKGSTRR</sequence>
<evidence type="ECO:0000313" key="3">
    <source>
        <dbReference type="EMBL" id="CAB9501156.1"/>
    </source>
</evidence>
<accession>A0A9N8DFK6</accession>
<evidence type="ECO:0000256" key="1">
    <source>
        <dbReference type="SAM" id="Coils"/>
    </source>
</evidence>
<reference evidence="3" key="1">
    <citation type="submission" date="2020-06" db="EMBL/GenBank/DDBJ databases">
        <authorList>
            <consortium name="Plant Systems Biology data submission"/>
        </authorList>
    </citation>
    <scope>NUCLEOTIDE SEQUENCE</scope>
    <source>
        <strain evidence="3">D6</strain>
    </source>
</reference>
<dbReference type="PANTHER" id="PTHR12224">
    <property type="entry name" value="BETA-1,4-MANNOSYL-GLYCOPROTEIN BETA-1,4-N-ACETYLGLUCOSAMINYL-TRANSFERASE"/>
    <property type="match status" value="1"/>
</dbReference>
<dbReference type="EMBL" id="CAICTM010000100">
    <property type="protein sequence ID" value="CAB9501156.1"/>
    <property type="molecule type" value="Genomic_DNA"/>
</dbReference>
<proteinExistence type="predicted"/>